<keyword evidence="1" id="KW-0227">DNA damage</keyword>
<protein>
    <submittedName>
        <fullName evidence="2">Translesion DNA synthesis-associated protein ImuA</fullName>
    </submittedName>
</protein>
<dbReference type="PANTHER" id="PTHR35369">
    <property type="entry name" value="BLR3025 PROTEIN-RELATED"/>
    <property type="match status" value="1"/>
</dbReference>
<dbReference type="InterPro" id="IPR017166">
    <property type="entry name" value="UCP037290"/>
</dbReference>
<dbReference type="GO" id="GO:0006281">
    <property type="term" value="P:DNA repair"/>
    <property type="evidence" value="ECO:0007669"/>
    <property type="project" value="TreeGrafter"/>
</dbReference>
<dbReference type="InterPro" id="IPR050356">
    <property type="entry name" value="SulA_CellDiv_inhibitor"/>
</dbReference>
<dbReference type="PANTHER" id="PTHR35369:SF3">
    <property type="entry name" value="TRANSLESION DNA SYNTHESIS-ASSOCIATED PROTEIN IMUA"/>
    <property type="match status" value="1"/>
</dbReference>
<evidence type="ECO:0000313" key="2">
    <source>
        <dbReference type="EMBL" id="QPH51100.1"/>
    </source>
</evidence>
<gene>
    <name evidence="2" type="primary">imuA</name>
    <name evidence="2" type="ORF">IZU98_10625</name>
</gene>
<accession>A0A7S9LLQ5</accession>
<dbReference type="SUPFAM" id="SSF52540">
    <property type="entry name" value="P-loop containing nucleoside triphosphate hydrolases"/>
    <property type="match status" value="1"/>
</dbReference>
<dbReference type="RefSeq" id="WP_196110667.1">
    <property type="nucleotide sequence ID" value="NZ_CP064943.1"/>
</dbReference>
<sequence>MGAVIDLDRLLDQRRVWRGRQAQARPQGLQATGHASLDERLPEGGWPAAALSELLLVRPGSGELQLLWPTLARLSGEGGRVVLVSPPFIPFAPAWQAAGIDLRWLFQVDAGTTDTLWAAEQCLRSGSCAAVVCWPERADDRALRRLQVAAETGQALAFACRGQAAMHNPSPAALRIAIDARPPQWRVLKCRGGMPPALPIACSRQG</sequence>
<evidence type="ECO:0000313" key="3">
    <source>
        <dbReference type="Proteomes" id="UP000594430"/>
    </source>
</evidence>
<organism evidence="2 3">
    <name type="scientific">Pseudomonas fulva</name>
    <dbReference type="NCBI Taxonomy" id="47880"/>
    <lineage>
        <taxon>Bacteria</taxon>
        <taxon>Pseudomonadati</taxon>
        <taxon>Pseudomonadota</taxon>
        <taxon>Gammaproteobacteria</taxon>
        <taxon>Pseudomonadales</taxon>
        <taxon>Pseudomonadaceae</taxon>
        <taxon>Pseudomonas</taxon>
    </lineage>
</organism>
<evidence type="ECO:0000256" key="1">
    <source>
        <dbReference type="ARBA" id="ARBA00022763"/>
    </source>
</evidence>
<dbReference type="InterPro" id="IPR027417">
    <property type="entry name" value="P-loop_NTPase"/>
</dbReference>
<dbReference type="InterPro" id="IPR047610">
    <property type="entry name" value="ImuA_translesion"/>
</dbReference>
<dbReference type="EMBL" id="CP064946">
    <property type="protein sequence ID" value="QPH51100.1"/>
    <property type="molecule type" value="Genomic_DNA"/>
</dbReference>
<dbReference type="AlphaFoldDB" id="A0A7S9LLQ5"/>
<reference evidence="2 3" key="1">
    <citation type="submission" date="2020-11" db="EMBL/GenBank/DDBJ databases">
        <title>Pseudomonas fulva producing VIM-24.</title>
        <authorList>
            <person name="Liu S."/>
        </authorList>
    </citation>
    <scope>NUCLEOTIDE SEQUENCE [LARGE SCALE GENOMIC DNA]</scope>
    <source>
        <strain evidence="2 3">ZDHY414</strain>
    </source>
</reference>
<dbReference type="PIRSF" id="PIRSF037290">
    <property type="entry name" value="UCP037290"/>
    <property type="match status" value="1"/>
</dbReference>
<proteinExistence type="predicted"/>
<dbReference type="NCBIfam" id="NF033429">
    <property type="entry name" value="ImuA_translesion"/>
    <property type="match status" value="1"/>
</dbReference>
<name>A0A7S9LLQ5_9PSED</name>
<dbReference type="Gene3D" id="3.40.50.300">
    <property type="entry name" value="P-loop containing nucleotide triphosphate hydrolases"/>
    <property type="match status" value="1"/>
</dbReference>
<dbReference type="Proteomes" id="UP000594430">
    <property type="component" value="Chromosome"/>
</dbReference>